<proteinExistence type="predicted"/>
<evidence type="ECO:0000313" key="2">
    <source>
        <dbReference type="EMBL" id="AYV85603.1"/>
    </source>
</evidence>
<feature type="transmembrane region" description="Helical" evidence="1">
    <location>
        <begin position="136"/>
        <end position="156"/>
    </location>
</feature>
<protein>
    <submittedName>
        <fullName evidence="2">Putative etoposide-induced protein 2.4</fullName>
    </submittedName>
</protein>
<sequence length="259" mass="31139">MYIYSDALQDFTEGLFNSLRIDKIIRPVYYNLSLRKLLLKICKYNLVMHILPALILIFFNGRLLYPIIYAINIFSIMFHLLHYMDLTNIMSGYIVKSSKNIGKIEIISLAITMSIYQLVMYLTTTIIFLIFHDRMYWVSVCLNFFITTIYHSFYCYNNLWHCKKMQLAHRINIHEKMWPYYLGYGTFATIIYTYTDNLYVLVLYNLYLCLVIMLPFIMEIKYPRKEQTYPQINLFIFSYITGWIFNISKYITNVKTNDD</sequence>
<organism evidence="2">
    <name type="scientific">Satyrvirus sp</name>
    <dbReference type="NCBI Taxonomy" id="2487771"/>
    <lineage>
        <taxon>Viruses</taxon>
        <taxon>Varidnaviria</taxon>
        <taxon>Bamfordvirae</taxon>
        <taxon>Nucleocytoviricota</taxon>
        <taxon>Megaviricetes</taxon>
        <taxon>Imitervirales</taxon>
        <taxon>Mimiviridae</taxon>
        <taxon>Megamimivirinae</taxon>
    </lineage>
</organism>
<gene>
    <name evidence="2" type="ORF">Satyrvirus25_8</name>
</gene>
<reference evidence="2" key="1">
    <citation type="submission" date="2018-10" db="EMBL/GenBank/DDBJ databases">
        <title>Hidden diversity of soil giant viruses.</title>
        <authorList>
            <person name="Schulz F."/>
            <person name="Alteio L."/>
            <person name="Goudeau D."/>
            <person name="Ryan E.M."/>
            <person name="Malmstrom R.R."/>
            <person name="Blanchard J."/>
            <person name="Woyke T."/>
        </authorList>
    </citation>
    <scope>NUCLEOTIDE SEQUENCE</scope>
    <source>
        <strain evidence="2">SAV1</strain>
    </source>
</reference>
<feature type="transmembrane region" description="Helical" evidence="1">
    <location>
        <begin position="44"/>
        <end position="61"/>
    </location>
</feature>
<feature type="transmembrane region" description="Helical" evidence="1">
    <location>
        <begin position="67"/>
        <end position="86"/>
    </location>
</feature>
<keyword evidence="1" id="KW-0472">Membrane</keyword>
<name>A0A3G5AIH9_9VIRU</name>
<dbReference type="EMBL" id="MK072461">
    <property type="protein sequence ID" value="AYV85603.1"/>
    <property type="molecule type" value="Genomic_DNA"/>
</dbReference>
<feature type="transmembrane region" description="Helical" evidence="1">
    <location>
        <begin position="106"/>
        <end position="130"/>
    </location>
</feature>
<keyword evidence="1" id="KW-0812">Transmembrane</keyword>
<evidence type="ECO:0000256" key="1">
    <source>
        <dbReference type="SAM" id="Phobius"/>
    </source>
</evidence>
<feature type="transmembrane region" description="Helical" evidence="1">
    <location>
        <begin position="177"/>
        <end position="195"/>
    </location>
</feature>
<feature type="transmembrane region" description="Helical" evidence="1">
    <location>
        <begin position="232"/>
        <end position="251"/>
    </location>
</feature>
<feature type="transmembrane region" description="Helical" evidence="1">
    <location>
        <begin position="201"/>
        <end position="220"/>
    </location>
</feature>
<accession>A0A3G5AIH9</accession>
<keyword evidence="1" id="KW-1133">Transmembrane helix</keyword>